<feature type="signal peptide" evidence="2">
    <location>
        <begin position="1"/>
        <end position="21"/>
    </location>
</feature>
<feature type="compositionally biased region" description="Acidic residues" evidence="1">
    <location>
        <begin position="85"/>
        <end position="100"/>
    </location>
</feature>
<feature type="compositionally biased region" description="Basic and acidic residues" evidence="1">
    <location>
        <begin position="106"/>
        <end position="160"/>
    </location>
</feature>
<organism evidence="3">
    <name type="scientific">Gordonia rubripertincta</name>
    <name type="common">Rhodococcus corallinus</name>
    <dbReference type="NCBI Taxonomy" id="36822"/>
    <lineage>
        <taxon>Bacteria</taxon>
        <taxon>Bacillati</taxon>
        <taxon>Actinomycetota</taxon>
        <taxon>Actinomycetes</taxon>
        <taxon>Mycobacteriales</taxon>
        <taxon>Gordoniaceae</taxon>
        <taxon>Gordonia</taxon>
    </lineage>
</organism>
<evidence type="ECO:0000256" key="2">
    <source>
        <dbReference type="SAM" id="SignalP"/>
    </source>
</evidence>
<dbReference type="EMBL" id="JARUXG010000001">
    <property type="protein sequence ID" value="MDG6779996.1"/>
    <property type="molecule type" value="Genomic_DNA"/>
</dbReference>
<accession>A0AAW6R638</accession>
<gene>
    <name evidence="3" type="ORF">QBL07_04030</name>
</gene>
<dbReference type="AlphaFoldDB" id="A0AAW6R638"/>
<reference evidence="3" key="1">
    <citation type="submission" date="2023-04" db="EMBL/GenBank/DDBJ databases">
        <title>Characterization and analysis of the complete genome of Gordonia rubripertincta 112, the degrader of aromatic and aliphatic compounds.</title>
        <authorList>
            <person name="Frantsuzova E."/>
            <person name="Bogun A."/>
            <person name="Delegan Y."/>
        </authorList>
    </citation>
    <scope>NUCLEOTIDE SEQUENCE</scope>
    <source>
        <strain evidence="3">112</strain>
    </source>
</reference>
<feature type="region of interest" description="Disordered" evidence="1">
    <location>
        <begin position="53"/>
        <end position="160"/>
    </location>
</feature>
<feature type="chain" id="PRO_5043532246" evidence="2">
    <location>
        <begin position="22"/>
        <end position="160"/>
    </location>
</feature>
<keyword evidence="2" id="KW-0732">Signal</keyword>
<sequence length="160" mass="17463">MNHLVPAARIIAALVFSAALAGGVATANAQPCKMLLPNGQLAPCAPDVISTMPGEYGGGGNDAASEPGSFEHKLVNLAPAASAPAEEEPAEEEPVDEDQIDIPQPEVKDPDQLKEEQAQKEKEEREQKEKEEREKKEQQEKEQQEKEQQEKEQQEKVQNG</sequence>
<proteinExistence type="predicted"/>
<evidence type="ECO:0000313" key="3">
    <source>
        <dbReference type="EMBL" id="MDG6779996.1"/>
    </source>
</evidence>
<protein>
    <submittedName>
        <fullName evidence="3">Uncharacterized protein</fullName>
    </submittedName>
</protein>
<evidence type="ECO:0000256" key="1">
    <source>
        <dbReference type="SAM" id="MobiDB-lite"/>
    </source>
</evidence>
<dbReference type="RefSeq" id="WP_005197237.1">
    <property type="nucleotide sequence ID" value="NZ_CP136136.1"/>
</dbReference>
<name>A0AAW6R638_GORRU</name>
<comment type="caution">
    <text evidence="3">The sequence shown here is derived from an EMBL/GenBank/DDBJ whole genome shotgun (WGS) entry which is preliminary data.</text>
</comment>